<feature type="domain" description="Solute-binding protein family 5" evidence="11">
    <location>
        <begin position="83"/>
        <end position="464"/>
    </location>
</feature>
<dbReference type="InterPro" id="IPR000914">
    <property type="entry name" value="SBP_5_dom"/>
</dbReference>
<evidence type="ECO:0000256" key="3">
    <source>
        <dbReference type="ARBA" id="ARBA00022448"/>
    </source>
</evidence>
<evidence type="ECO:0000313" key="13">
    <source>
        <dbReference type="Proteomes" id="UP000187280"/>
    </source>
</evidence>
<dbReference type="SUPFAM" id="SSF53850">
    <property type="entry name" value="Periplasmic binding protein-like II"/>
    <property type="match status" value="1"/>
</dbReference>
<comment type="subcellular location">
    <subcellularLocation>
        <location evidence="1">Periplasm</location>
    </subcellularLocation>
</comment>
<dbReference type="Gene3D" id="3.40.190.10">
    <property type="entry name" value="Periplasmic binding protein-like II"/>
    <property type="match status" value="1"/>
</dbReference>
<keyword evidence="5" id="KW-0574">Periplasm</keyword>
<keyword evidence="13" id="KW-1185">Reference proteome</keyword>
<dbReference type="STRING" id="71657.SAMN02982996_00738"/>
<evidence type="ECO:0000256" key="6">
    <source>
        <dbReference type="ARBA" id="ARBA00022927"/>
    </source>
</evidence>
<evidence type="ECO:0000256" key="7">
    <source>
        <dbReference type="ARBA" id="ARBA00023157"/>
    </source>
</evidence>
<dbReference type="Gene3D" id="3.90.76.10">
    <property type="entry name" value="Dipeptide-binding Protein, Domain 1"/>
    <property type="match status" value="1"/>
</dbReference>
<keyword evidence="6" id="KW-0653">Protein transport</keyword>
<feature type="signal peptide" evidence="10">
    <location>
        <begin position="1"/>
        <end position="28"/>
    </location>
</feature>
<keyword evidence="3" id="KW-0813">Transport</keyword>
<dbReference type="NCBIfam" id="NF011684">
    <property type="entry name" value="PRK15104.1"/>
    <property type="match status" value="1"/>
</dbReference>
<evidence type="ECO:0000256" key="2">
    <source>
        <dbReference type="ARBA" id="ARBA00005695"/>
    </source>
</evidence>
<evidence type="ECO:0000256" key="8">
    <source>
        <dbReference type="ARBA" id="ARBA00063980"/>
    </source>
</evidence>
<dbReference type="Proteomes" id="UP000187280">
    <property type="component" value="Unassembled WGS sequence"/>
</dbReference>
<dbReference type="InterPro" id="IPR039424">
    <property type="entry name" value="SBP_5"/>
</dbReference>
<organism evidence="12 13">
    <name type="scientific">Lonsdalea quercina</name>
    <dbReference type="NCBI Taxonomy" id="71657"/>
    <lineage>
        <taxon>Bacteria</taxon>
        <taxon>Pseudomonadati</taxon>
        <taxon>Pseudomonadota</taxon>
        <taxon>Gammaproteobacteria</taxon>
        <taxon>Enterobacterales</taxon>
        <taxon>Pectobacteriaceae</taxon>
        <taxon>Lonsdalea</taxon>
    </lineage>
</organism>
<evidence type="ECO:0000256" key="10">
    <source>
        <dbReference type="SAM" id="SignalP"/>
    </source>
</evidence>
<dbReference type="AlphaFoldDB" id="A0A1H3XT65"/>
<sequence length="545" mass="61867">MAKHKLKPRWVMTALGIFSVSISMSSWAAVIPPGVQLAEKQELVRNNGAEVASLDPHKIEGVPETNVSRDLLEGLVNTDPDGKIIPGVAESWDNQNFTVWTFHLRKDARWSNGDPVTAEDFVYSWRRVTDPKTASPYASYLQFGHIVNIDDVVAGKKPTEALGVKAIDDHTLQVTLSQPVPYFYKLLVYPATFPVYKKTVEKFGEKWTQPANWVGNGAYKLKEWVVNEKLVLERNTHYWDNAHTVINKVVYLPITSEVTDVNRYRSGEIDMTYNYLPIELFQKLKKEIPNEVHADPYLCTYYFEINNQKAPFNDVRVRNALRLGLDQVILTNKVKNQGDIPAYGYTPPYIDGITTAKPEWASWSQQKRNEEAKKLLAEAGYSAQKPLTFTLLYNTSDLHKKMSIAAASIWKSNIGVNVKLENEEWKTFLDNRHQGNYDLARGGWCADYNEPSGFLNSMVSNSSSNTSHYNSPQFDQLMDKALAAKTDAERAAFYQQAEQQLDKDAVIAPIYHYANLRLVKPYVGGLTGKDPLDYVKVKDLYIIKH</sequence>
<dbReference type="InterPro" id="IPR030678">
    <property type="entry name" value="Peptide/Ni-bd"/>
</dbReference>
<evidence type="ECO:0000256" key="5">
    <source>
        <dbReference type="ARBA" id="ARBA00022764"/>
    </source>
</evidence>
<gene>
    <name evidence="12" type="ORF">SAMN02982996_00738</name>
</gene>
<dbReference type="Pfam" id="PF00496">
    <property type="entry name" value="SBP_bac_5"/>
    <property type="match status" value="1"/>
</dbReference>
<dbReference type="GO" id="GO:0030288">
    <property type="term" value="C:outer membrane-bounded periplasmic space"/>
    <property type="evidence" value="ECO:0007669"/>
    <property type="project" value="TreeGrafter"/>
</dbReference>
<comment type="similarity">
    <text evidence="2">Belongs to the bacterial solute-binding protein 5 family.</text>
</comment>
<dbReference type="FunFam" id="3.40.190.10:FF:000018">
    <property type="entry name" value="Oligopeptide ABC transporter, oligopeptide-binding protein"/>
    <property type="match status" value="1"/>
</dbReference>
<dbReference type="CDD" id="cd08504">
    <property type="entry name" value="PBP2_OppA"/>
    <property type="match status" value="1"/>
</dbReference>
<name>A0A1H3XT65_9GAMM</name>
<reference evidence="12 13" key="1">
    <citation type="submission" date="2016-10" db="EMBL/GenBank/DDBJ databases">
        <authorList>
            <person name="de Groot N.N."/>
        </authorList>
    </citation>
    <scope>NUCLEOTIDE SEQUENCE [LARGE SCALE GENOMIC DNA]</scope>
    <source>
        <strain evidence="12 13">ATCC 29281</strain>
    </source>
</reference>
<protein>
    <recommendedName>
        <fullName evidence="9">Periplasmic oligopeptide-binding protein OppA</fullName>
    </recommendedName>
</protein>
<evidence type="ECO:0000256" key="1">
    <source>
        <dbReference type="ARBA" id="ARBA00004418"/>
    </source>
</evidence>
<accession>A0A1H3XT65</accession>
<dbReference type="FunFam" id="3.10.105.10:FF:000001">
    <property type="entry name" value="Oligopeptide ABC transporter, oligopeptide-binding protein"/>
    <property type="match status" value="1"/>
</dbReference>
<dbReference type="GO" id="GO:0015031">
    <property type="term" value="P:protein transport"/>
    <property type="evidence" value="ECO:0007669"/>
    <property type="project" value="UniProtKB-KW"/>
</dbReference>
<dbReference type="EMBL" id="FNQS01000002">
    <property type="protein sequence ID" value="SEA01794.1"/>
    <property type="molecule type" value="Genomic_DNA"/>
</dbReference>
<evidence type="ECO:0000256" key="4">
    <source>
        <dbReference type="ARBA" id="ARBA00022729"/>
    </source>
</evidence>
<dbReference type="GO" id="GO:0015833">
    <property type="term" value="P:peptide transport"/>
    <property type="evidence" value="ECO:0007669"/>
    <property type="project" value="TreeGrafter"/>
</dbReference>
<dbReference type="PIRSF" id="PIRSF002741">
    <property type="entry name" value="MppA"/>
    <property type="match status" value="1"/>
</dbReference>
<dbReference type="GO" id="GO:1904680">
    <property type="term" value="F:peptide transmembrane transporter activity"/>
    <property type="evidence" value="ECO:0007669"/>
    <property type="project" value="TreeGrafter"/>
</dbReference>
<keyword evidence="4 10" id="KW-0732">Signal</keyword>
<evidence type="ECO:0000259" key="11">
    <source>
        <dbReference type="Pfam" id="PF00496"/>
    </source>
</evidence>
<comment type="subunit">
    <text evidence="8">The complex is composed of two ATP-binding proteins (OppD and OppF), two transmembrane proteins (OppB and OppC) and a solute-binding protein (OppA).</text>
</comment>
<evidence type="ECO:0000256" key="9">
    <source>
        <dbReference type="ARBA" id="ARBA00072558"/>
    </source>
</evidence>
<evidence type="ECO:0000313" key="12">
    <source>
        <dbReference type="EMBL" id="SEA01794.1"/>
    </source>
</evidence>
<dbReference type="PANTHER" id="PTHR30290">
    <property type="entry name" value="PERIPLASMIC BINDING COMPONENT OF ABC TRANSPORTER"/>
    <property type="match status" value="1"/>
</dbReference>
<feature type="chain" id="PRO_5010576300" description="Periplasmic oligopeptide-binding protein OppA" evidence="10">
    <location>
        <begin position="29"/>
        <end position="545"/>
    </location>
</feature>
<dbReference type="eggNOG" id="COG4166">
    <property type="taxonomic scope" value="Bacteria"/>
</dbReference>
<dbReference type="Gene3D" id="3.10.105.10">
    <property type="entry name" value="Dipeptide-binding Protein, Domain 3"/>
    <property type="match status" value="1"/>
</dbReference>
<dbReference type="FunFam" id="3.90.76.10:FF:000001">
    <property type="entry name" value="Oligopeptide ABC transporter substrate-binding protein"/>
    <property type="match status" value="1"/>
</dbReference>
<keyword evidence="7" id="KW-1015">Disulfide bond</keyword>
<dbReference type="PANTHER" id="PTHR30290:SF10">
    <property type="entry name" value="PERIPLASMIC OLIGOPEPTIDE-BINDING PROTEIN-RELATED"/>
    <property type="match status" value="1"/>
</dbReference>
<proteinExistence type="inferred from homology"/>
<dbReference type="GO" id="GO:0043190">
    <property type="term" value="C:ATP-binding cassette (ABC) transporter complex"/>
    <property type="evidence" value="ECO:0007669"/>
    <property type="project" value="InterPro"/>
</dbReference>